<feature type="domain" description="Phage neck terminator protein gp12-like" evidence="1">
    <location>
        <begin position="14"/>
        <end position="170"/>
    </location>
</feature>
<protein>
    <recommendedName>
        <fullName evidence="1">Phage neck terminator protein gp12-like domain-containing protein</fullName>
    </recommendedName>
</protein>
<evidence type="ECO:0000313" key="2">
    <source>
        <dbReference type="EMBL" id="QEQ94913.1"/>
    </source>
</evidence>
<dbReference type="Pfam" id="PF23961">
    <property type="entry name" value="Phage_tail_terminator_9"/>
    <property type="match status" value="1"/>
</dbReference>
<evidence type="ECO:0000313" key="3">
    <source>
        <dbReference type="Proteomes" id="UP000326545"/>
    </source>
</evidence>
<sequence length="178" mass="20260">MAGFVNTDEVFDLLTKTLGRLSKEVTGRKVVLDDDETIPKVDEEFILVSQTAATQLDWTDNEWQDELGNAAVSHNYEVTYTLTAYRGKAFADLTKVLQSLNLPFFYEKYFPSPSAFAYSSSSTISRLRIPLNMQKFENRAVVIITFNVNFMAVDTQAFEDIDKINMQMVYSFNDPTTT</sequence>
<dbReference type="Proteomes" id="UP000326545">
    <property type="component" value="Segment"/>
</dbReference>
<reference evidence="2 3" key="1">
    <citation type="submission" date="2019-07" db="EMBL/GenBank/DDBJ databases">
        <title>Complete genome sequence of bacteriophages infecting Erwinia pyrifoliae.</title>
        <authorList>
            <person name="Kim S.G."/>
            <person name="Park S.C."/>
        </authorList>
    </citation>
    <scope>NUCLEOTIDE SEQUENCE [LARGE SCALE GENOMIC DNA]</scope>
</reference>
<name>A0A5J6DBB0_9CAUD</name>
<dbReference type="EMBL" id="MN184887">
    <property type="protein sequence ID" value="QEQ94913.1"/>
    <property type="molecule type" value="Genomic_DNA"/>
</dbReference>
<keyword evidence="3" id="KW-1185">Reference proteome</keyword>
<accession>A0A5J6DBB0</accession>
<gene>
    <name evidence="2" type="ORF">pEpSNUABM01_087</name>
</gene>
<dbReference type="InterPro" id="IPR057087">
    <property type="entry name" value="Gp12-like"/>
</dbReference>
<evidence type="ECO:0000259" key="1">
    <source>
        <dbReference type="Pfam" id="PF23961"/>
    </source>
</evidence>
<organism evidence="2 3">
    <name type="scientific">Erwinia phage pEp_SNUABM_01</name>
    <dbReference type="NCBI Taxonomy" id="2601643"/>
    <lineage>
        <taxon>Viruses</taxon>
        <taxon>Duplodnaviria</taxon>
        <taxon>Heunggongvirae</taxon>
        <taxon>Uroviricota</taxon>
        <taxon>Caudoviricetes</taxon>
        <taxon>Vequintavirinae</taxon>
        <taxon>Henunavirus</taxon>
        <taxon>Henunavirus SNUABM01</taxon>
    </lineage>
</organism>
<proteinExistence type="predicted"/>